<name>A0A1U7IXT7_9CYAN</name>
<evidence type="ECO:0000313" key="2">
    <source>
        <dbReference type="Proteomes" id="UP000185557"/>
    </source>
</evidence>
<reference evidence="1 2" key="1">
    <citation type="submission" date="2016-11" db="EMBL/GenBank/DDBJ databases">
        <title>Draft Genome Sequences of Nine Cyanobacterial Strains from Diverse Habitats.</title>
        <authorList>
            <person name="Zhu T."/>
            <person name="Hou S."/>
            <person name="Lu X."/>
            <person name="Hess W.R."/>
        </authorList>
    </citation>
    <scope>NUCLEOTIDE SEQUENCE [LARGE SCALE GENOMIC DNA]</scope>
    <source>
        <strain evidence="1 2">NIES-30</strain>
    </source>
</reference>
<sequence>MLALFQLRNVEDIFDNLTRKNPNQDSLKRQIHSYEALFIFVLFLKISGHCYEFNLIHSSAHFMFNSSSQTPI</sequence>
<comment type="caution">
    <text evidence="1">The sequence shown here is derived from an EMBL/GenBank/DDBJ whole genome shotgun (WGS) entry which is preliminary data.</text>
</comment>
<evidence type="ECO:0000313" key="1">
    <source>
        <dbReference type="EMBL" id="OKH43044.1"/>
    </source>
</evidence>
<protein>
    <submittedName>
        <fullName evidence="1">Uncharacterized protein</fullName>
    </submittedName>
</protein>
<accession>A0A1U7IXT7</accession>
<gene>
    <name evidence="1" type="ORF">NIES30_25700</name>
</gene>
<proteinExistence type="predicted"/>
<keyword evidence="2" id="KW-1185">Reference proteome</keyword>
<organism evidence="1 2">
    <name type="scientific">Phormidium tenue NIES-30</name>
    <dbReference type="NCBI Taxonomy" id="549789"/>
    <lineage>
        <taxon>Bacteria</taxon>
        <taxon>Bacillati</taxon>
        <taxon>Cyanobacteriota</taxon>
        <taxon>Cyanophyceae</taxon>
        <taxon>Oscillatoriophycideae</taxon>
        <taxon>Oscillatoriales</taxon>
        <taxon>Oscillatoriaceae</taxon>
        <taxon>Phormidium</taxon>
    </lineage>
</organism>
<dbReference type="AlphaFoldDB" id="A0A1U7IXT7"/>
<dbReference type="EMBL" id="MRCG01000039">
    <property type="protein sequence ID" value="OKH43044.1"/>
    <property type="molecule type" value="Genomic_DNA"/>
</dbReference>
<dbReference type="Proteomes" id="UP000185557">
    <property type="component" value="Unassembled WGS sequence"/>
</dbReference>
<dbReference type="STRING" id="549789.NIES30_25700"/>